<dbReference type="Proteomes" id="UP000462501">
    <property type="component" value="Unassembled WGS sequence"/>
</dbReference>
<evidence type="ECO:0000256" key="1">
    <source>
        <dbReference type="SAM" id="Phobius"/>
    </source>
</evidence>
<feature type="transmembrane region" description="Helical" evidence="1">
    <location>
        <begin position="6"/>
        <end position="25"/>
    </location>
</feature>
<feature type="transmembrane region" description="Helical" evidence="1">
    <location>
        <begin position="190"/>
        <end position="215"/>
    </location>
</feature>
<sequence length="225" mass="26563">MDKLIPVLIIIGIIVLGFIVSLFELKSIIDRVEFTNNYHKKFVDLVNEIIENKSFNQHLYFELTLDVNTMQRELGYDGIMSYARDNLRGFTTTDYQLLINFLPELKNILNEQDDYVLMHRYNQSIRDCDYMFNRHLGTLSEMENSLRKKMHNPFFCFSSGVRVIVSLPILVLHWFGFISDETTRKVKCNWFVKLINIIVTLVSFAGGLMSIIMGWNDFWKMIFKM</sequence>
<keyword evidence="1" id="KW-1133">Transmembrane helix</keyword>
<feature type="transmembrane region" description="Helical" evidence="1">
    <location>
        <begin position="154"/>
        <end position="178"/>
    </location>
</feature>
<gene>
    <name evidence="2" type="ORF">FMM72_16310</name>
</gene>
<accession>A0A845T1U3</accession>
<dbReference type="EMBL" id="VIQT01000024">
    <property type="protein sequence ID" value="NDO40750.1"/>
    <property type="molecule type" value="Genomic_DNA"/>
</dbReference>
<reference evidence="2 3" key="1">
    <citation type="submission" date="2019-06" db="EMBL/GenBank/DDBJ databases">
        <title>Draft genome sequences of 15 bacterial species constituting the stable defined intestinal microbiota of the GM15 gnotobiotic mouse model.</title>
        <authorList>
            <person name="Elie C."/>
            <person name="Mathieu A."/>
            <person name="Saliou A."/>
            <person name="Darnaud M."/>
            <person name="Leulier F."/>
            <person name="Tamellini A."/>
        </authorList>
    </citation>
    <scope>NUCLEOTIDE SEQUENCE [LARGE SCALE GENOMIC DNA]</scope>
    <source>
        <strain evidence="2 3">JM4-15</strain>
    </source>
</reference>
<dbReference type="RefSeq" id="WP_162222012.1">
    <property type="nucleotide sequence ID" value="NZ_JANJZM010000011.1"/>
</dbReference>
<comment type="caution">
    <text evidence="2">The sequence shown here is derived from an EMBL/GenBank/DDBJ whole genome shotgun (WGS) entry which is preliminary data.</text>
</comment>
<proteinExistence type="predicted"/>
<dbReference type="AlphaFoldDB" id="A0A845T1U3"/>
<keyword evidence="1" id="KW-0812">Transmembrane</keyword>
<protein>
    <submittedName>
        <fullName evidence="2">Uncharacterized protein</fullName>
    </submittedName>
</protein>
<evidence type="ECO:0000313" key="3">
    <source>
        <dbReference type="Proteomes" id="UP000462501"/>
    </source>
</evidence>
<name>A0A845T1U3_9FIRM</name>
<evidence type="ECO:0000313" key="2">
    <source>
        <dbReference type="EMBL" id="NDO40750.1"/>
    </source>
</evidence>
<keyword evidence="1" id="KW-0472">Membrane</keyword>
<organism evidence="2 3">
    <name type="scientific">Anaerotruncus colihominis</name>
    <dbReference type="NCBI Taxonomy" id="169435"/>
    <lineage>
        <taxon>Bacteria</taxon>
        <taxon>Bacillati</taxon>
        <taxon>Bacillota</taxon>
        <taxon>Clostridia</taxon>
        <taxon>Eubacteriales</taxon>
        <taxon>Oscillospiraceae</taxon>
        <taxon>Anaerotruncus</taxon>
    </lineage>
</organism>